<name>A0A7C3Z416_9BACT</name>
<gene>
    <name evidence="7" type="ORF">ENW96_14495</name>
</gene>
<dbReference type="GO" id="GO:0000166">
    <property type="term" value="F:nucleotide binding"/>
    <property type="evidence" value="ECO:0007669"/>
    <property type="project" value="UniProtKB-KW"/>
</dbReference>
<evidence type="ECO:0000313" key="7">
    <source>
        <dbReference type="EMBL" id="HGF35565.1"/>
    </source>
</evidence>
<dbReference type="PANTHER" id="PTHR34139">
    <property type="entry name" value="UPF0331 PROTEIN MJ0127"/>
    <property type="match status" value="1"/>
</dbReference>
<dbReference type="AlphaFoldDB" id="A0A7C3Z416"/>
<organism evidence="7">
    <name type="scientific">Desulfobacca acetoxidans</name>
    <dbReference type="NCBI Taxonomy" id="60893"/>
    <lineage>
        <taxon>Bacteria</taxon>
        <taxon>Pseudomonadati</taxon>
        <taxon>Thermodesulfobacteriota</taxon>
        <taxon>Desulfobaccia</taxon>
        <taxon>Desulfobaccales</taxon>
        <taxon>Desulfobaccaceae</taxon>
        <taxon>Desulfobacca</taxon>
    </lineage>
</organism>
<dbReference type="InterPro" id="IPR008201">
    <property type="entry name" value="HepT-like"/>
</dbReference>
<dbReference type="Gene3D" id="1.20.120.580">
    <property type="entry name" value="bsu32300-like"/>
    <property type="match status" value="1"/>
</dbReference>
<keyword evidence="3" id="KW-0540">Nuclease</keyword>
<dbReference type="InterPro" id="IPR037038">
    <property type="entry name" value="HepT-like_sf"/>
</dbReference>
<evidence type="ECO:0000256" key="6">
    <source>
        <dbReference type="ARBA" id="ARBA00024207"/>
    </source>
</evidence>
<proteinExistence type="inferred from homology"/>
<sequence length="122" mass="14023">MKKDPRVYLAQILERIDRILAFTSAGKEAFFADVCTQDAVLRNFEVIGEAVKRLPEDFRQAHPAIPWRNLAGLRDVLIHQYEGISLKEVWRMVEKDLGPLRQIIAAMLPPLEELERELAGKE</sequence>
<comment type="similarity">
    <text evidence="6">Belongs to the HepT RNase toxin family.</text>
</comment>
<evidence type="ECO:0000256" key="1">
    <source>
        <dbReference type="ARBA" id="ARBA00022553"/>
    </source>
</evidence>
<evidence type="ECO:0000256" key="3">
    <source>
        <dbReference type="ARBA" id="ARBA00022722"/>
    </source>
</evidence>
<dbReference type="GO" id="GO:0004540">
    <property type="term" value="F:RNA nuclease activity"/>
    <property type="evidence" value="ECO:0007669"/>
    <property type="project" value="InterPro"/>
</dbReference>
<reference evidence="7" key="1">
    <citation type="journal article" date="2020" name="mSystems">
        <title>Genome- and Community-Level Interaction Insights into Carbon Utilization and Element Cycling Functions of Hydrothermarchaeota in Hydrothermal Sediment.</title>
        <authorList>
            <person name="Zhou Z."/>
            <person name="Liu Y."/>
            <person name="Xu W."/>
            <person name="Pan J."/>
            <person name="Luo Z.H."/>
            <person name="Li M."/>
        </authorList>
    </citation>
    <scope>NUCLEOTIDE SEQUENCE [LARGE SCALE GENOMIC DNA]</scope>
    <source>
        <strain evidence="7">SpSt-897</strain>
    </source>
</reference>
<dbReference type="EMBL" id="DTMF01000346">
    <property type="protein sequence ID" value="HGF35565.1"/>
    <property type="molecule type" value="Genomic_DNA"/>
</dbReference>
<evidence type="ECO:0000256" key="5">
    <source>
        <dbReference type="ARBA" id="ARBA00022801"/>
    </source>
</evidence>
<keyword evidence="1" id="KW-0597">Phosphoprotein</keyword>
<protein>
    <submittedName>
        <fullName evidence="7">DUF86 domain-containing protein</fullName>
    </submittedName>
</protein>
<dbReference type="GO" id="GO:0016787">
    <property type="term" value="F:hydrolase activity"/>
    <property type="evidence" value="ECO:0007669"/>
    <property type="project" value="UniProtKB-KW"/>
</dbReference>
<dbReference type="Pfam" id="PF01934">
    <property type="entry name" value="HepT-like"/>
    <property type="match status" value="1"/>
</dbReference>
<keyword evidence="5" id="KW-0378">Hydrolase</keyword>
<keyword evidence="4" id="KW-0547">Nucleotide-binding</keyword>
<comment type="caution">
    <text evidence="7">The sequence shown here is derived from an EMBL/GenBank/DDBJ whole genome shotgun (WGS) entry which is preliminary data.</text>
</comment>
<evidence type="ECO:0000256" key="4">
    <source>
        <dbReference type="ARBA" id="ARBA00022741"/>
    </source>
</evidence>
<dbReference type="GO" id="GO:0110001">
    <property type="term" value="C:toxin-antitoxin complex"/>
    <property type="evidence" value="ECO:0007669"/>
    <property type="project" value="InterPro"/>
</dbReference>
<accession>A0A7C3Z416</accession>
<keyword evidence="2" id="KW-1277">Toxin-antitoxin system</keyword>
<dbReference type="InterPro" id="IPR051813">
    <property type="entry name" value="HepT_RNase_toxin"/>
</dbReference>
<dbReference type="PANTHER" id="PTHR34139:SF1">
    <property type="entry name" value="RNASE MJ1380-RELATED"/>
    <property type="match status" value="1"/>
</dbReference>
<evidence type="ECO:0000256" key="2">
    <source>
        <dbReference type="ARBA" id="ARBA00022649"/>
    </source>
</evidence>